<organism evidence="1 2">
    <name type="scientific">Streptacidiphilus alkalitolerans</name>
    <dbReference type="NCBI Taxonomy" id="3342712"/>
    <lineage>
        <taxon>Bacteria</taxon>
        <taxon>Bacillati</taxon>
        <taxon>Actinomycetota</taxon>
        <taxon>Actinomycetes</taxon>
        <taxon>Kitasatosporales</taxon>
        <taxon>Streptomycetaceae</taxon>
        <taxon>Streptacidiphilus</taxon>
    </lineage>
</organism>
<dbReference type="Proteomes" id="UP001592582">
    <property type="component" value="Unassembled WGS sequence"/>
</dbReference>
<comment type="caution">
    <text evidence="1">The sequence shown here is derived from an EMBL/GenBank/DDBJ whole genome shotgun (WGS) entry which is preliminary data.</text>
</comment>
<evidence type="ECO:0000313" key="1">
    <source>
        <dbReference type="EMBL" id="MFC1410460.1"/>
    </source>
</evidence>
<name>A0ABV6V9Q7_9ACTN</name>
<evidence type="ECO:0000313" key="2">
    <source>
        <dbReference type="Proteomes" id="UP001592582"/>
    </source>
</evidence>
<proteinExistence type="predicted"/>
<protein>
    <submittedName>
        <fullName evidence="1">Uncharacterized protein</fullName>
    </submittedName>
</protein>
<accession>A0ABV6V9Q7</accession>
<sequence length="147" mass="16193">MPLLARRESTARHRRPKTSENWDRLAEDLDSADHENQLLQQAAAEALAAVQAARDELAYELWIRDLQDHLIGRLVQQRDHARSQAQSLYTELGKSMESNGRCVEVIVGLRQQLSGVRPPAPPAPAPVVGDVSVLQPAEAGADCDREG</sequence>
<dbReference type="EMBL" id="JBHEZX010000005">
    <property type="protein sequence ID" value="MFC1410460.1"/>
    <property type="molecule type" value="Genomic_DNA"/>
</dbReference>
<reference evidence="1 2" key="1">
    <citation type="submission" date="2024-09" db="EMBL/GenBank/DDBJ databases">
        <authorList>
            <person name="Lee S.D."/>
        </authorList>
    </citation>
    <scope>NUCLEOTIDE SEQUENCE [LARGE SCALE GENOMIC DNA]</scope>
    <source>
        <strain evidence="1 2">N1-1</strain>
    </source>
</reference>
<keyword evidence="2" id="KW-1185">Reference proteome</keyword>
<gene>
    <name evidence="1" type="ORF">ACEZDG_14415</name>
</gene>